<proteinExistence type="inferred from homology"/>
<evidence type="ECO:0000259" key="3">
    <source>
        <dbReference type="Pfam" id="PF03061"/>
    </source>
</evidence>
<evidence type="ECO:0000256" key="2">
    <source>
        <dbReference type="ARBA" id="ARBA00022801"/>
    </source>
</evidence>
<dbReference type="GO" id="GO:0047617">
    <property type="term" value="F:fatty acyl-CoA hydrolase activity"/>
    <property type="evidence" value="ECO:0007669"/>
    <property type="project" value="InterPro"/>
</dbReference>
<gene>
    <name evidence="4" type="ORF">DI526_04155</name>
</gene>
<comment type="caution">
    <text evidence="4">The sequence shown here is derived from an EMBL/GenBank/DDBJ whole genome shotgun (WGS) entry which is preliminary data.</text>
</comment>
<evidence type="ECO:0000256" key="1">
    <source>
        <dbReference type="ARBA" id="ARBA00008324"/>
    </source>
</evidence>
<organism evidence="4 5">
    <name type="scientific">Caulobacter segnis</name>
    <dbReference type="NCBI Taxonomy" id="88688"/>
    <lineage>
        <taxon>Bacteria</taxon>
        <taxon>Pseudomonadati</taxon>
        <taxon>Pseudomonadota</taxon>
        <taxon>Alphaproteobacteria</taxon>
        <taxon>Caulobacterales</taxon>
        <taxon>Caulobacteraceae</taxon>
        <taxon>Caulobacter</taxon>
    </lineage>
</organism>
<dbReference type="Gene3D" id="3.10.129.10">
    <property type="entry name" value="Hotdog Thioesterase"/>
    <property type="match status" value="1"/>
</dbReference>
<reference evidence="4 5" key="1">
    <citation type="submission" date="2017-08" db="EMBL/GenBank/DDBJ databases">
        <title>Infants hospitalized years apart are colonized by the same room-sourced microbial strains.</title>
        <authorList>
            <person name="Brooks B."/>
            <person name="Olm M.R."/>
            <person name="Firek B.A."/>
            <person name="Baker R."/>
            <person name="Thomas B.C."/>
            <person name="Morowitz M.J."/>
            <person name="Banfield J.F."/>
        </authorList>
    </citation>
    <scope>NUCLEOTIDE SEQUENCE [LARGE SCALE GENOMIC DNA]</scope>
    <source>
        <strain evidence="4">S2_003_000_R2_4</strain>
    </source>
</reference>
<dbReference type="Proteomes" id="UP000249393">
    <property type="component" value="Unassembled WGS sequence"/>
</dbReference>
<dbReference type="InterPro" id="IPR029069">
    <property type="entry name" value="HotDog_dom_sf"/>
</dbReference>
<evidence type="ECO:0000313" key="4">
    <source>
        <dbReference type="EMBL" id="PZR36372.1"/>
    </source>
</evidence>
<dbReference type="RefSeq" id="WP_304274406.1">
    <property type="nucleotide sequence ID" value="NZ_QFQZ01000007.1"/>
</dbReference>
<sequence>MDGGNEVIGGPRLIETGDWAGWRTWSGLDPFEDQSGPFYFREGEDGRVTTAFRAEPKHMNGGGFMHGGCMMTFADFSLFAIAWKELADSRAVTVSLNGEFVDPARPGDLVTATGEVVRAGGSLLFVRGLVSTGTGPMLNFSGVIKKIRAR</sequence>
<name>A0A2W5VAT3_9CAUL</name>
<dbReference type="InterPro" id="IPR039298">
    <property type="entry name" value="ACOT13"/>
</dbReference>
<dbReference type="PANTHER" id="PTHR21660:SF1">
    <property type="entry name" value="ACYL-COENZYME A THIOESTERASE 13"/>
    <property type="match status" value="1"/>
</dbReference>
<dbReference type="PANTHER" id="PTHR21660">
    <property type="entry name" value="THIOESTERASE SUPERFAMILY MEMBER-RELATED"/>
    <property type="match status" value="1"/>
</dbReference>
<dbReference type="CDD" id="cd03443">
    <property type="entry name" value="PaaI_thioesterase"/>
    <property type="match status" value="1"/>
</dbReference>
<evidence type="ECO:0000313" key="5">
    <source>
        <dbReference type="Proteomes" id="UP000249393"/>
    </source>
</evidence>
<keyword evidence="2" id="KW-0378">Hydrolase</keyword>
<accession>A0A2W5VAT3</accession>
<protein>
    <submittedName>
        <fullName evidence="4">Thioesterase</fullName>
    </submittedName>
</protein>
<dbReference type="EMBL" id="QFQZ01000007">
    <property type="protein sequence ID" value="PZR36372.1"/>
    <property type="molecule type" value="Genomic_DNA"/>
</dbReference>
<dbReference type="AlphaFoldDB" id="A0A2W5VAT3"/>
<dbReference type="Pfam" id="PF03061">
    <property type="entry name" value="4HBT"/>
    <property type="match status" value="1"/>
</dbReference>
<dbReference type="InterPro" id="IPR006683">
    <property type="entry name" value="Thioestr_dom"/>
</dbReference>
<dbReference type="SUPFAM" id="SSF54637">
    <property type="entry name" value="Thioesterase/thiol ester dehydrase-isomerase"/>
    <property type="match status" value="1"/>
</dbReference>
<feature type="domain" description="Thioesterase" evidence="3">
    <location>
        <begin position="62"/>
        <end position="135"/>
    </location>
</feature>
<comment type="similarity">
    <text evidence="1">Belongs to the thioesterase PaaI family.</text>
</comment>